<feature type="domain" description="ABC3 transporter permease C-terminal" evidence="7">
    <location>
        <begin position="656"/>
        <end position="765"/>
    </location>
</feature>
<comment type="subcellular location">
    <subcellularLocation>
        <location evidence="1">Cell membrane</location>
        <topology evidence="1">Multi-pass membrane protein</topology>
    </subcellularLocation>
</comment>
<gene>
    <name evidence="8" type="ORF">EIZ62_11470</name>
</gene>
<dbReference type="GO" id="GO:0005886">
    <property type="term" value="C:plasma membrane"/>
    <property type="evidence" value="ECO:0007669"/>
    <property type="project" value="UniProtKB-SubCell"/>
</dbReference>
<evidence type="ECO:0000313" key="8">
    <source>
        <dbReference type="EMBL" id="QGV78798.1"/>
    </source>
</evidence>
<keyword evidence="4 6" id="KW-1133">Transmembrane helix</keyword>
<feature type="transmembrane region" description="Helical" evidence="6">
    <location>
        <begin position="20"/>
        <end position="41"/>
    </location>
</feature>
<dbReference type="PANTHER" id="PTHR30287">
    <property type="entry name" value="MEMBRANE COMPONENT OF PREDICTED ABC SUPERFAMILY METABOLITE UPTAKE TRANSPORTER"/>
    <property type="match status" value="1"/>
</dbReference>
<reference evidence="8 9" key="1">
    <citation type="submission" date="2018-12" db="EMBL/GenBank/DDBJ databases">
        <title>Complete genome sequence of Streptomyces ficellus NRRL8067, the producer of ficellomycin, feldamycin and nojirimycin.</title>
        <authorList>
            <person name="Zhang H."/>
            <person name="Yue R."/>
            <person name="Liu Y."/>
            <person name="Li M."/>
            <person name="Mu H."/>
            <person name="Zhang J."/>
        </authorList>
    </citation>
    <scope>NUCLEOTIDE SEQUENCE [LARGE SCALE GENOMIC DNA]</scope>
    <source>
        <strain evidence="8 9">NRRL 8067</strain>
    </source>
</reference>
<dbReference type="KEGG" id="sfic:EIZ62_11470"/>
<feature type="transmembrane region" description="Helical" evidence="6">
    <location>
        <begin position="707"/>
        <end position="726"/>
    </location>
</feature>
<name>A0A6I6FMH0_9ACTN</name>
<feature type="transmembrane region" description="Helical" evidence="6">
    <location>
        <begin position="287"/>
        <end position="308"/>
    </location>
</feature>
<dbReference type="EMBL" id="CP034279">
    <property type="protein sequence ID" value="QGV78798.1"/>
    <property type="molecule type" value="Genomic_DNA"/>
</dbReference>
<feature type="domain" description="ABC3 transporter permease C-terminal" evidence="7">
    <location>
        <begin position="197"/>
        <end position="309"/>
    </location>
</feature>
<keyword evidence="2" id="KW-1003">Cell membrane</keyword>
<feature type="transmembrane region" description="Helical" evidence="6">
    <location>
        <begin position="248"/>
        <end position="267"/>
    </location>
</feature>
<dbReference type="PANTHER" id="PTHR30287:SF1">
    <property type="entry name" value="INNER MEMBRANE PROTEIN"/>
    <property type="match status" value="1"/>
</dbReference>
<feature type="transmembrane region" description="Helical" evidence="6">
    <location>
        <begin position="738"/>
        <end position="758"/>
    </location>
</feature>
<feature type="transmembrane region" description="Helical" evidence="6">
    <location>
        <begin position="188"/>
        <end position="213"/>
    </location>
</feature>
<sequence>MIRDLLLGARFAVTGGRAGWVRTVLTALGVGAGVTLLLLAASVPSVLDGRDARHQARDLTSSESDAPRSDRSFLYAATSTLFHDRPVRGMLLRPDGAGAPAPPGVDAVPGPGKMVVSPALGRLLASPEGALLKARLPYDAGGGIGEEGLVGPGELVYYAYGGDLTAATADGRAAAFGHNVGADRPSSAFLLLLIVVACVVLLLPVLVFVATAARFGGEQRDRRLAALRLVGADVATTRRIAAGESLEGALMGLLVGAGLFAVARLFAGRVTVWDVNAFPADVTPVPALAALVGVVVPLCAVVVTLVALRGVVIEPLGVARQSTPRPRRVWWRLLLVVAGLALLLAAGPVTFAETSLDVAPVAAGALLALTGVTTLLPWLTETVVRWLRGGPVPWQLAVRRLQMGSGTAARAVSGIVVAAAGAIALQMLFGAVQSDFMRPTNMDEARAQLSLRGHGNGADEPRELIRELSAAKGVTGVSAILETSVRRPGPVRAGEDFAPSTSLTVADCPSLRELAHLPSCRDGDVFIARAPGGDGPDDAYLAETARPGATVDLRGEGGTPLLWRVPGDARTVDGRRDPMGWGAFGVLATPSAIDARTLDRPTLAAWAVLDPAVPDAAEHARNAAAGISPLIQVDTIQNMERDQRFTSVRQGVFACATLTMALVAVSLLVSMVEQLRDRRRLLSVLVAFGTRRSTLAWSVLWQTAVPVALGMVLAVAGGLGLGCLLLRMIGKSVTDWGVFWPVTGVGAALIMAVTLLSLPPLWRMMRPDGLRTE</sequence>
<feature type="transmembrane region" description="Helical" evidence="6">
    <location>
        <begin position="358"/>
        <end position="379"/>
    </location>
</feature>
<evidence type="ECO:0000259" key="7">
    <source>
        <dbReference type="Pfam" id="PF02687"/>
    </source>
</evidence>
<keyword evidence="3 6" id="KW-0812">Transmembrane</keyword>
<evidence type="ECO:0000256" key="1">
    <source>
        <dbReference type="ARBA" id="ARBA00004651"/>
    </source>
</evidence>
<proteinExistence type="predicted"/>
<dbReference type="InterPro" id="IPR038766">
    <property type="entry name" value="Membrane_comp_ABC_pdt"/>
</dbReference>
<feature type="transmembrane region" description="Helical" evidence="6">
    <location>
        <begin position="408"/>
        <end position="429"/>
    </location>
</feature>
<feature type="transmembrane region" description="Helical" evidence="6">
    <location>
        <begin position="329"/>
        <end position="352"/>
    </location>
</feature>
<dbReference type="InterPro" id="IPR003838">
    <property type="entry name" value="ABC3_permease_C"/>
</dbReference>
<dbReference type="RefSeq" id="WP_156692590.1">
    <property type="nucleotide sequence ID" value="NZ_CP034279.1"/>
</dbReference>
<dbReference type="OrthoDB" id="3654456at2"/>
<evidence type="ECO:0000256" key="3">
    <source>
        <dbReference type="ARBA" id="ARBA00022692"/>
    </source>
</evidence>
<dbReference type="AlphaFoldDB" id="A0A6I6FMH0"/>
<protein>
    <submittedName>
        <fullName evidence="8">ABC transporter permease</fullName>
    </submittedName>
</protein>
<organism evidence="8 9">
    <name type="scientific">Streptomyces ficellus</name>
    <dbReference type="NCBI Taxonomy" id="1977088"/>
    <lineage>
        <taxon>Bacteria</taxon>
        <taxon>Bacillati</taxon>
        <taxon>Actinomycetota</taxon>
        <taxon>Actinomycetes</taxon>
        <taxon>Kitasatosporales</taxon>
        <taxon>Streptomycetaceae</taxon>
        <taxon>Streptomyces</taxon>
    </lineage>
</organism>
<evidence type="ECO:0000313" key="9">
    <source>
        <dbReference type="Proteomes" id="UP000422572"/>
    </source>
</evidence>
<evidence type="ECO:0000256" key="2">
    <source>
        <dbReference type="ARBA" id="ARBA00022475"/>
    </source>
</evidence>
<evidence type="ECO:0000256" key="6">
    <source>
        <dbReference type="SAM" id="Phobius"/>
    </source>
</evidence>
<dbReference type="Pfam" id="PF02687">
    <property type="entry name" value="FtsX"/>
    <property type="match status" value="2"/>
</dbReference>
<evidence type="ECO:0000256" key="4">
    <source>
        <dbReference type="ARBA" id="ARBA00022989"/>
    </source>
</evidence>
<accession>A0A6I6FMH0</accession>
<keyword evidence="5 6" id="KW-0472">Membrane</keyword>
<evidence type="ECO:0000256" key="5">
    <source>
        <dbReference type="ARBA" id="ARBA00023136"/>
    </source>
</evidence>
<feature type="transmembrane region" description="Helical" evidence="6">
    <location>
        <begin position="651"/>
        <end position="669"/>
    </location>
</feature>
<keyword evidence="9" id="KW-1185">Reference proteome</keyword>
<dbReference type="Proteomes" id="UP000422572">
    <property type="component" value="Chromosome"/>
</dbReference>